<dbReference type="InterPro" id="IPR052259">
    <property type="entry name" value="Nucleoredoxin-like"/>
</dbReference>
<dbReference type="EC" id="1.8.1.8" evidence="1"/>
<organism evidence="9 10">
    <name type="scientific">Protea cynaroides</name>
    <dbReference type="NCBI Taxonomy" id="273540"/>
    <lineage>
        <taxon>Eukaryota</taxon>
        <taxon>Viridiplantae</taxon>
        <taxon>Streptophyta</taxon>
        <taxon>Embryophyta</taxon>
        <taxon>Tracheophyta</taxon>
        <taxon>Spermatophyta</taxon>
        <taxon>Magnoliopsida</taxon>
        <taxon>Proteales</taxon>
        <taxon>Proteaceae</taxon>
        <taxon>Protea</taxon>
    </lineage>
</organism>
<protein>
    <recommendedName>
        <fullName evidence="1">protein-disulfide reductase</fullName>
        <ecNumber evidence="1">1.8.1.8</ecNumber>
    </recommendedName>
</protein>
<dbReference type="CDD" id="cd03009">
    <property type="entry name" value="TryX_like_TryX_NRX"/>
    <property type="match status" value="2"/>
</dbReference>
<dbReference type="Gene3D" id="3.40.30.10">
    <property type="entry name" value="Glutaredoxin"/>
    <property type="match status" value="3"/>
</dbReference>
<keyword evidence="3" id="KW-0560">Oxidoreductase</keyword>
<dbReference type="Pfam" id="PF03107">
    <property type="entry name" value="C1_2"/>
    <property type="match status" value="1"/>
</dbReference>
<dbReference type="OrthoDB" id="409136at2759"/>
<proteinExistence type="inferred from homology"/>
<gene>
    <name evidence="9" type="ORF">NE237_021160</name>
</gene>
<comment type="catalytic activity">
    <reaction evidence="6">
        <text>[protein]-dithiol + NAD(+) = [protein]-disulfide + NADH + H(+)</text>
        <dbReference type="Rhea" id="RHEA:18749"/>
        <dbReference type="Rhea" id="RHEA-COMP:10593"/>
        <dbReference type="Rhea" id="RHEA-COMP:10594"/>
        <dbReference type="ChEBI" id="CHEBI:15378"/>
        <dbReference type="ChEBI" id="CHEBI:29950"/>
        <dbReference type="ChEBI" id="CHEBI:50058"/>
        <dbReference type="ChEBI" id="CHEBI:57540"/>
        <dbReference type="ChEBI" id="CHEBI:57945"/>
        <dbReference type="EC" id="1.8.1.8"/>
    </reaction>
</comment>
<evidence type="ECO:0000313" key="10">
    <source>
        <dbReference type="Proteomes" id="UP001141806"/>
    </source>
</evidence>
<feature type="domain" description="Thioredoxin" evidence="8">
    <location>
        <begin position="178"/>
        <end position="324"/>
    </location>
</feature>
<evidence type="ECO:0000256" key="2">
    <source>
        <dbReference type="ARBA" id="ARBA00022737"/>
    </source>
</evidence>
<dbReference type="EMBL" id="JAMYWD010000009">
    <property type="protein sequence ID" value="KAJ4961250.1"/>
    <property type="molecule type" value="Genomic_DNA"/>
</dbReference>
<feature type="domain" description="Thioredoxin" evidence="8">
    <location>
        <begin position="327"/>
        <end position="494"/>
    </location>
</feature>
<dbReference type="InterPro" id="IPR013766">
    <property type="entry name" value="Thioredoxin_domain"/>
</dbReference>
<evidence type="ECO:0000256" key="4">
    <source>
        <dbReference type="ARBA" id="ARBA00023027"/>
    </source>
</evidence>
<dbReference type="PANTHER" id="PTHR13871:SF96">
    <property type="entry name" value="THIOREDOXIN DOMAIN-CONTAINING PROTEIN"/>
    <property type="match status" value="1"/>
</dbReference>
<dbReference type="InterPro" id="IPR045870">
    <property type="entry name" value="TryX_NRX_thioredoxin_dom"/>
</dbReference>
<keyword evidence="10" id="KW-1185">Reference proteome</keyword>
<evidence type="ECO:0000256" key="6">
    <source>
        <dbReference type="ARBA" id="ARBA00047388"/>
    </source>
</evidence>
<comment type="caution">
    <text evidence="9">The sequence shown here is derived from an EMBL/GenBank/DDBJ whole genome shotgun (WGS) entry which is preliminary data.</text>
</comment>
<dbReference type="SUPFAM" id="SSF52833">
    <property type="entry name" value="Thioredoxin-like"/>
    <property type="match status" value="3"/>
</dbReference>
<dbReference type="PANTHER" id="PTHR13871">
    <property type="entry name" value="THIOREDOXIN"/>
    <property type="match status" value="1"/>
</dbReference>
<dbReference type="Proteomes" id="UP001141806">
    <property type="component" value="Unassembled WGS sequence"/>
</dbReference>
<feature type="domain" description="Thioredoxin" evidence="8">
    <location>
        <begin position="19"/>
        <end position="173"/>
    </location>
</feature>
<keyword evidence="4" id="KW-0520">NAD</keyword>
<dbReference type="InterPro" id="IPR046349">
    <property type="entry name" value="C1-like_sf"/>
</dbReference>
<accession>A0A9Q0K439</accession>
<comment type="catalytic activity">
    <reaction evidence="7">
        <text>[protein]-dithiol + NADP(+) = [protein]-disulfide + NADPH + H(+)</text>
        <dbReference type="Rhea" id="RHEA:18753"/>
        <dbReference type="Rhea" id="RHEA-COMP:10593"/>
        <dbReference type="Rhea" id="RHEA-COMP:10594"/>
        <dbReference type="ChEBI" id="CHEBI:15378"/>
        <dbReference type="ChEBI" id="CHEBI:29950"/>
        <dbReference type="ChEBI" id="CHEBI:50058"/>
        <dbReference type="ChEBI" id="CHEBI:57783"/>
        <dbReference type="ChEBI" id="CHEBI:58349"/>
        <dbReference type="EC" id="1.8.1.8"/>
    </reaction>
</comment>
<evidence type="ECO:0000313" key="9">
    <source>
        <dbReference type="EMBL" id="KAJ4961250.1"/>
    </source>
</evidence>
<dbReference type="GO" id="GO:0004791">
    <property type="term" value="F:thioredoxin-disulfide reductase (NADPH) activity"/>
    <property type="evidence" value="ECO:0007669"/>
    <property type="project" value="InterPro"/>
</dbReference>
<dbReference type="InterPro" id="IPR012336">
    <property type="entry name" value="Thioredoxin-like_fold"/>
</dbReference>
<reference evidence="9" key="1">
    <citation type="journal article" date="2023" name="Plant J.">
        <title>The genome of the king protea, Protea cynaroides.</title>
        <authorList>
            <person name="Chang J."/>
            <person name="Duong T.A."/>
            <person name="Schoeman C."/>
            <person name="Ma X."/>
            <person name="Roodt D."/>
            <person name="Barker N."/>
            <person name="Li Z."/>
            <person name="Van de Peer Y."/>
            <person name="Mizrachi E."/>
        </authorList>
    </citation>
    <scope>NUCLEOTIDE SEQUENCE</scope>
    <source>
        <tissue evidence="9">Young leaves</tissue>
    </source>
</reference>
<dbReference type="SUPFAM" id="SSF57889">
    <property type="entry name" value="Cysteine-rich domain"/>
    <property type="match status" value="1"/>
</dbReference>
<dbReference type="AlphaFoldDB" id="A0A9Q0K439"/>
<comment type="similarity">
    <text evidence="5">Belongs to the nucleoredoxin family.</text>
</comment>
<dbReference type="PROSITE" id="PS00194">
    <property type="entry name" value="THIOREDOXIN_1"/>
    <property type="match status" value="1"/>
</dbReference>
<sequence length="584" mass="65427">MAMEEGSEMSNVSNAHDIKSLLSSAGRDFLVRNNGEQVKVDNLSGKNIGLYFSASWCGPCRRFTPNLVDVYNELSLQGNFEIIFVSADEDEDSFNGYFSKMPWLAIPFSDSETRDGLDELFKVRGIPCLVMLDGNGQVASQSGVQIIRDYGVEGYPFTPERITLLKEQEEAAKKAQSLSSILVSPSRDFLVSNDGTKVPISELEGKTVGLYFSLSAYGPCIEFTPILAEVYEKLKKRGENFEVVLVSLDDDEEKYKEAFQKMPWLSLPFNDKGCNKLVRYFELRTLPMLVIIGPDGKTLDPNVAEVVENHGVQAYPFTPERLEELAGIEKAKLEAQTLESVLVLGELDFVISKEGTQIPVSQLVGKNILLYFSAEWCPPCRAFMPKLIKAYHEIKAKDDAFEVIFISSDNDQASFDEFFSKMPWLALPFGDERKKYLSRIFKISGIPTAIALGPTGKTISKNARELLMVHGADAYPFTEERLKEIEAKIEEIAKDWPKKVNHALHEEHELVLTRRPMYGCDGCGEEGTAWSFHCDECDFDLHPKCALEEDKEEKGGVEDMDADDAIEHASKEGWTCDGEVCHKA</sequence>
<evidence type="ECO:0000256" key="3">
    <source>
        <dbReference type="ARBA" id="ARBA00023002"/>
    </source>
</evidence>
<keyword evidence="2" id="KW-0677">Repeat</keyword>
<dbReference type="InterPro" id="IPR004146">
    <property type="entry name" value="DC1"/>
</dbReference>
<dbReference type="PROSITE" id="PS51352">
    <property type="entry name" value="THIOREDOXIN_2"/>
    <property type="match status" value="3"/>
</dbReference>
<dbReference type="InterPro" id="IPR036249">
    <property type="entry name" value="Thioredoxin-like_sf"/>
</dbReference>
<name>A0A9Q0K439_9MAGN</name>
<dbReference type="InterPro" id="IPR017937">
    <property type="entry name" value="Thioredoxin_CS"/>
</dbReference>
<evidence type="ECO:0000256" key="1">
    <source>
        <dbReference type="ARBA" id="ARBA00012612"/>
    </source>
</evidence>
<evidence type="ECO:0000256" key="5">
    <source>
        <dbReference type="ARBA" id="ARBA00025782"/>
    </source>
</evidence>
<dbReference type="Pfam" id="PF13905">
    <property type="entry name" value="Thioredoxin_8"/>
    <property type="match status" value="3"/>
</dbReference>
<evidence type="ECO:0000256" key="7">
    <source>
        <dbReference type="ARBA" id="ARBA00047804"/>
    </source>
</evidence>
<evidence type="ECO:0000259" key="8">
    <source>
        <dbReference type="PROSITE" id="PS51352"/>
    </source>
</evidence>